<evidence type="ECO:0000313" key="2">
    <source>
        <dbReference type="Proteomes" id="UP001150581"/>
    </source>
</evidence>
<protein>
    <submittedName>
        <fullName evidence="1">GET complex subunit get1</fullName>
    </submittedName>
</protein>
<name>A0ACC1HZ79_9FUNG</name>
<comment type="caution">
    <text evidence="1">The sequence shown here is derived from an EMBL/GenBank/DDBJ whole genome shotgun (WGS) entry which is preliminary data.</text>
</comment>
<keyword evidence="2" id="KW-1185">Reference proteome</keyword>
<gene>
    <name evidence="1" type="primary">GET1_2</name>
    <name evidence="1" type="ORF">LPJ66_011116</name>
</gene>
<evidence type="ECO:0000313" key="1">
    <source>
        <dbReference type="EMBL" id="KAJ1882695.1"/>
    </source>
</evidence>
<dbReference type="Proteomes" id="UP001150581">
    <property type="component" value="Unassembled WGS sequence"/>
</dbReference>
<accession>A0ACC1HZ79</accession>
<dbReference type="EMBL" id="JANBPG010003206">
    <property type="protein sequence ID" value="KAJ1882695.1"/>
    <property type="molecule type" value="Genomic_DNA"/>
</dbReference>
<sequence>MPAAFLLTSIFLLELASAALDAIGYGALASYLWSTYTQLTNNQKANQRLTLRKSITDLRSQLSTISSVDEFAKWAKLRRKLDAASSSFERVSGDLALEKTAFELYINLLMRVFIYGSRTVLSVYNYRTAVFYVPANWFYPVLWFLSLPGAPMGSVSVAVWAFACNRVCKRGVATLARVFAPVAEMNMPARRNEENGQDGAGGVRQQVAY</sequence>
<reference evidence="1" key="1">
    <citation type="submission" date="2022-07" db="EMBL/GenBank/DDBJ databases">
        <title>Phylogenomic reconstructions and comparative analyses of Kickxellomycotina fungi.</title>
        <authorList>
            <person name="Reynolds N.K."/>
            <person name="Stajich J.E."/>
            <person name="Barry K."/>
            <person name="Grigoriev I.V."/>
            <person name="Crous P."/>
            <person name="Smith M.E."/>
        </authorList>
    </citation>
    <scope>NUCLEOTIDE SEQUENCE</scope>
    <source>
        <strain evidence="1">Benny 63K</strain>
    </source>
</reference>
<proteinExistence type="predicted"/>
<organism evidence="1 2">
    <name type="scientific">Kickxella alabastrina</name>
    <dbReference type="NCBI Taxonomy" id="61397"/>
    <lineage>
        <taxon>Eukaryota</taxon>
        <taxon>Fungi</taxon>
        <taxon>Fungi incertae sedis</taxon>
        <taxon>Zoopagomycota</taxon>
        <taxon>Kickxellomycotina</taxon>
        <taxon>Kickxellomycetes</taxon>
        <taxon>Kickxellales</taxon>
        <taxon>Kickxellaceae</taxon>
        <taxon>Kickxella</taxon>
    </lineage>
</organism>